<sequence>MIGEAQRPPAGPAIVTTLRNAGPLLDSFIAWHRTIGFARIYLVFDDPADPDADRVADIPGVTVVRHDPALREAWSQLPVHASVAASIDQEVMARQVLNAAMAMQWARADGCAWLLHIDVDELFFPGDQRADAHFRQLSNLAADVVIYPNHEALPEQEAFSDPMAQVTLFKVPLPRLNASPRPAVLQAALAGVPRFREALFNLYTNGKAAVRLDVPGLEPMGVHDFDDPARPARRVVSNRASILHYACCGYDAFRAKYELLGAFPDQWWGQYDIVASIGPFHLQARDAVLSGDDDRARDFYWSRVAIRDAAAVDRLLAAGALERVLQPSRVLASLKA</sequence>
<dbReference type="GO" id="GO:0009737">
    <property type="term" value="P:response to abscisic acid"/>
    <property type="evidence" value="ECO:0007669"/>
    <property type="project" value="InterPro"/>
</dbReference>
<dbReference type="InterPro" id="IPR044224">
    <property type="entry name" value="KOBITO1-like"/>
</dbReference>
<evidence type="ECO:0000313" key="1">
    <source>
        <dbReference type="EMBL" id="MBB4084316.1"/>
    </source>
</evidence>
<dbReference type="Pfam" id="PF13704">
    <property type="entry name" value="Glyco_tranf_2_4"/>
    <property type="match status" value="1"/>
</dbReference>
<reference evidence="1 2" key="1">
    <citation type="submission" date="2020-08" db="EMBL/GenBank/DDBJ databases">
        <title>Genomic Encyclopedia of Type Strains, Phase IV (KMG-IV): sequencing the most valuable type-strain genomes for metagenomic binning, comparative biology and taxonomic classification.</title>
        <authorList>
            <person name="Goeker M."/>
        </authorList>
    </citation>
    <scope>NUCLEOTIDE SEQUENCE [LARGE SCALE GENOMIC DNA]</scope>
    <source>
        <strain evidence="1 2">DSM 23960</strain>
    </source>
</reference>
<dbReference type="GO" id="GO:0030244">
    <property type="term" value="P:cellulose biosynthetic process"/>
    <property type="evidence" value="ECO:0007669"/>
    <property type="project" value="InterPro"/>
</dbReference>
<gene>
    <name evidence="1" type="ORF">GGR12_003204</name>
</gene>
<dbReference type="AlphaFoldDB" id="A0A7W6JHN5"/>
<evidence type="ECO:0000313" key="2">
    <source>
        <dbReference type="Proteomes" id="UP000529946"/>
    </source>
</evidence>
<evidence type="ECO:0008006" key="3">
    <source>
        <dbReference type="Google" id="ProtNLM"/>
    </source>
</evidence>
<dbReference type="Proteomes" id="UP000529946">
    <property type="component" value="Unassembled WGS sequence"/>
</dbReference>
<dbReference type="PANTHER" id="PTHR46701:SF7">
    <property type="entry name" value="GLYCOSYLTRANSFERASE-LIKE KOBITO 1"/>
    <property type="match status" value="1"/>
</dbReference>
<protein>
    <recommendedName>
        <fullName evidence="3">Glycosyl transferase family 2</fullName>
    </recommendedName>
</protein>
<dbReference type="RefSeq" id="WP_183205631.1">
    <property type="nucleotide sequence ID" value="NZ_BAAAER010000003.1"/>
</dbReference>
<accession>A0A7W6JHN5</accession>
<dbReference type="EMBL" id="JACIDM010000003">
    <property type="protein sequence ID" value="MBB4084316.1"/>
    <property type="molecule type" value="Genomic_DNA"/>
</dbReference>
<name>A0A7W6JHN5_9CAUL</name>
<organism evidence="1 2">
    <name type="scientific">Brevundimonas lenta</name>
    <dbReference type="NCBI Taxonomy" id="424796"/>
    <lineage>
        <taxon>Bacteria</taxon>
        <taxon>Pseudomonadati</taxon>
        <taxon>Pseudomonadota</taxon>
        <taxon>Alphaproteobacteria</taxon>
        <taxon>Caulobacterales</taxon>
        <taxon>Caulobacteraceae</taxon>
        <taxon>Brevundimonas</taxon>
    </lineage>
</organism>
<keyword evidence="2" id="KW-1185">Reference proteome</keyword>
<proteinExistence type="predicted"/>
<dbReference type="PANTHER" id="PTHR46701">
    <property type="entry name" value="GLYCOSYLTRANSFERASE-LIKE KOBITO 1"/>
    <property type="match status" value="1"/>
</dbReference>
<comment type="caution">
    <text evidence="1">The sequence shown here is derived from an EMBL/GenBank/DDBJ whole genome shotgun (WGS) entry which is preliminary data.</text>
</comment>